<sequence length="117" mass="13432">MRRGSHPLRVDRERLAVEFGNREIVRQRIVKEYLPTFARWKEEDVQAILAETPNVDPTALATFIEKYEKLFDKRYPYVNKVASAYLRDPFGLHNVMPDETGPTPGQGPRASLTTSIS</sequence>
<gene>
    <name evidence="2" type="ORF">Tco_0656473</name>
</gene>
<accession>A0ABQ4X8U6</accession>
<evidence type="ECO:0000313" key="2">
    <source>
        <dbReference type="EMBL" id="GJS61689.1"/>
    </source>
</evidence>
<keyword evidence="3" id="KW-1185">Reference proteome</keyword>
<organism evidence="2 3">
    <name type="scientific">Tanacetum coccineum</name>
    <dbReference type="NCBI Taxonomy" id="301880"/>
    <lineage>
        <taxon>Eukaryota</taxon>
        <taxon>Viridiplantae</taxon>
        <taxon>Streptophyta</taxon>
        <taxon>Embryophyta</taxon>
        <taxon>Tracheophyta</taxon>
        <taxon>Spermatophyta</taxon>
        <taxon>Magnoliopsida</taxon>
        <taxon>eudicotyledons</taxon>
        <taxon>Gunneridae</taxon>
        <taxon>Pentapetalae</taxon>
        <taxon>asterids</taxon>
        <taxon>campanulids</taxon>
        <taxon>Asterales</taxon>
        <taxon>Asteraceae</taxon>
        <taxon>Asteroideae</taxon>
        <taxon>Anthemideae</taxon>
        <taxon>Anthemidinae</taxon>
        <taxon>Tanacetum</taxon>
    </lineage>
</organism>
<protein>
    <submittedName>
        <fullName evidence="2">Uncharacterized protein</fullName>
    </submittedName>
</protein>
<dbReference type="Proteomes" id="UP001151760">
    <property type="component" value="Unassembled WGS sequence"/>
</dbReference>
<evidence type="ECO:0000313" key="3">
    <source>
        <dbReference type="Proteomes" id="UP001151760"/>
    </source>
</evidence>
<evidence type="ECO:0000256" key="1">
    <source>
        <dbReference type="SAM" id="MobiDB-lite"/>
    </source>
</evidence>
<feature type="region of interest" description="Disordered" evidence="1">
    <location>
        <begin position="95"/>
        <end position="117"/>
    </location>
</feature>
<name>A0ABQ4X8U6_9ASTR</name>
<reference evidence="2" key="2">
    <citation type="submission" date="2022-01" db="EMBL/GenBank/DDBJ databases">
        <authorList>
            <person name="Yamashiro T."/>
            <person name="Shiraishi A."/>
            <person name="Satake H."/>
            <person name="Nakayama K."/>
        </authorList>
    </citation>
    <scope>NUCLEOTIDE SEQUENCE</scope>
</reference>
<dbReference type="EMBL" id="BQNB010009309">
    <property type="protein sequence ID" value="GJS61689.1"/>
    <property type="molecule type" value="Genomic_DNA"/>
</dbReference>
<reference evidence="2" key="1">
    <citation type="journal article" date="2022" name="Int. J. Mol. Sci.">
        <title>Draft Genome of Tanacetum Coccineum: Genomic Comparison of Closely Related Tanacetum-Family Plants.</title>
        <authorList>
            <person name="Yamashiro T."/>
            <person name="Shiraishi A."/>
            <person name="Nakayama K."/>
            <person name="Satake H."/>
        </authorList>
    </citation>
    <scope>NUCLEOTIDE SEQUENCE</scope>
</reference>
<comment type="caution">
    <text evidence="2">The sequence shown here is derived from an EMBL/GenBank/DDBJ whole genome shotgun (WGS) entry which is preliminary data.</text>
</comment>
<proteinExistence type="predicted"/>